<evidence type="ECO:0000313" key="4">
    <source>
        <dbReference type="EMBL" id="KAK3097013.1"/>
    </source>
</evidence>
<dbReference type="SUPFAM" id="SSF49742">
    <property type="entry name" value="PHM/PNGase F"/>
    <property type="match status" value="1"/>
</dbReference>
<evidence type="ECO:0000259" key="3">
    <source>
        <dbReference type="Pfam" id="PF01082"/>
    </source>
</evidence>
<dbReference type="InterPro" id="IPR000323">
    <property type="entry name" value="Cu2_ascorb_mOase_N"/>
</dbReference>
<feature type="domain" description="Copper type II ascorbate-dependent monooxygenase N-terminal" evidence="3">
    <location>
        <begin position="253"/>
        <end position="361"/>
    </location>
</feature>
<keyword evidence="2" id="KW-0325">Glycoprotein</keyword>
<dbReference type="PANTHER" id="PTHR10680:SF14">
    <property type="entry name" value="PEPTIDYL-GLYCINE ALPHA-AMIDATING MONOOXYGENASE"/>
    <property type="match status" value="1"/>
</dbReference>
<reference evidence="4" key="1">
    <citation type="submission" date="2019-08" db="EMBL/GenBank/DDBJ databases">
        <title>The improved chromosome-level genome for the pearl oyster Pinctada fucata martensii using PacBio sequencing and Hi-C.</title>
        <authorList>
            <person name="Zheng Z."/>
        </authorList>
    </citation>
    <scope>NUCLEOTIDE SEQUENCE</scope>
    <source>
        <strain evidence="4">ZZ-2019</strain>
        <tissue evidence="4">Adductor muscle</tissue>
    </source>
</reference>
<dbReference type="InterPro" id="IPR036691">
    <property type="entry name" value="Endo/exonu/phosph_ase_sf"/>
</dbReference>
<dbReference type="InterPro" id="IPR036939">
    <property type="entry name" value="Cu2_ascorb_mOase_N_sf"/>
</dbReference>
<dbReference type="Pfam" id="PF01082">
    <property type="entry name" value="Cu2_monooxygen"/>
    <property type="match status" value="1"/>
</dbReference>
<gene>
    <name evidence="4" type="ORF">FSP39_005579</name>
</gene>
<sequence>MTGSCGKGRQNWEFRRSFYQDIIGQEKPDLILFPGDDLGQDKTPISTEYSQFLEPGRNGTVILYDPRRLKIQSEQQPWLQVPVMDNSKLSFPSIDILAPAPAQSVVKRFQMVSWHWEIMNTTSREIFENGRRILILSQLLAGIYGTEILIGGDFNLELSQIQSLLTEHNGHVSKGIESLMPHFRDLGYMDCMTRNIMSPDRRLRQLKLHKSKTTDVNAGLNYFVASKEMQIIETSTIKIERLEAKKTVIKTDIRPSPDALLCHAVQLPETESYILKYEPHATKRIAHHMMVYGCGSPGSKRPYWKCGEMDDRSESSVCSDGERQIVYAWALDASDMKFPPGFRVSGSTRIKYIVIQLHYKDAFEEFHAETACQYTGKPIVALAYRTHSHNLGQ</sequence>
<comment type="caution">
    <text evidence="4">The sequence shown here is derived from an EMBL/GenBank/DDBJ whole genome shotgun (WGS) entry which is preliminary data.</text>
</comment>
<dbReference type="GO" id="GO:0005507">
    <property type="term" value="F:copper ion binding"/>
    <property type="evidence" value="ECO:0007669"/>
    <property type="project" value="InterPro"/>
</dbReference>
<keyword evidence="1" id="KW-0732">Signal</keyword>
<evidence type="ECO:0000256" key="2">
    <source>
        <dbReference type="ARBA" id="ARBA00023180"/>
    </source>
</evidence>
<accession>A0AA88Y2U9</accession>
<dbReference type="AlphaFoldDB" id="A0AA88Y2U9"/>
<name>A0AA88Y2U9_PINIB</name>
<dbReference type="Gene3D" id="2.60.120.310">
    <property type="entry name" value="Copper type II, ascorbate-dependent monooxygenase, N-terminal domain"/>
    <property type="match status" value="1"/>
</dbReference>
<dbReference type="GO" id="GO:0004504">
    <property type="term" value="F:peptidylglycine monooxygenase activity"/>
    <property type="evidence" value="ECO:0007669"/>
    <property type="project" value="TreeGrafter"/>
</dbReference>
<protein>
    <recommendedName>
        <fullName evidence="3">Copper type II ascorbate-dependent monooxygenase N-terminal domain-containing protein</fullName>
    </recommendedName>
</protein>
<keyword evidence="5" id="KW-1185">Reference proteome</keyword>
<dbReference type="Proteomes" id="UP001186944">
    <property type="component" value="Unassembled WGS sequence"/>
</dbReference>
<dbReference type="SUPFAM" id="SSF56219">
    <property type="entry name" value="DNase I-like"/>
    <property type="match status" value="1"/>
</dbReference>
<dbReference type="PANTHER" id="PTHR10680">
    <property type="entry name" value="PEPTIDYL-GLYCINE ALPHA-AMIDATING MONOOXYGENASE"/>
    <property type="match status" value="1"/>
</dbReference>
<evidence type="ECO:0000256" key="1">
    <source>
        <dbReference type="ARBA" id="ARBA00022729"/>
    </source>
</evidence>
<dbReference type="EMBL" id="VSWD01000007">
    <property type="protein sequence ID" value="KAK3097013.1"/>
    <property type="molecule type" value="Genomic_DNA"/>
</dbReference>
<evidence type="ECO:0000313" key="5">
    <source>
        <dbReference type="Proteomes" id="UP001186944"/>
    </source>
</evidence>
<proteinExistence type="predicted"/>
<organism evidence="4 5">
    <name type="scientific">Pinctada imbricata</name>
    <name type="common">Atlantic pearl-oyster</name>
    <name type="synonym">Pinctada martensii</name>
    <dbReference type="NCBI Taxonomy" id="66713"/>
    <lineage>
        <taxon>Eukaryota</taxon>
        <taxon>Metazoa</taxon>
        <taxon>Spiralia</taxon>
        <taxon>Lophotrochozoa</taxon>
        <taxon>Mollusca</taxon>
        <taxon>Bivalvia</taxon>
        <taxon>Autobranchia</taxon>
        <taxon>Pteriomorphia</taxon>
        <taxon>Pterioida</taxon>
        <taxon>Pterioidea</taxon>
        <taxon>Pteriidae</taxon>
        <taxon>Pinctada</taxon>
    </lineage>
</organism>
<dbReference type="GO" id="GO:0005576">
    <property type="term" value="C:extracellular region"/>
    <property type="evidence" value="ECO:0007669"/>
    <property type="project" value="TreeGrafter"/>
</dbReference>
<dbReference type="InterPro" id="IPR008977">
    <property type="entry name" value="PHM/PNGase_F_dom_sf"/>
</dbReference>